<feature type="signal peptide" evidence="1">
    <location>
        <begin position="1"/>
        <end position="18"/>
    </location>
</feature>
<feature type="chain" id="PRO_5012654536" evidence="1">
    <location>
        <begin position="19"/>
        <end position="273"/>
    </location>
</feature>
<dbReference type="AlphaFoldDB" id="A0A2C5ZD25"/>
<proteinExistence type="predicted"/>
<sequence>MNLTKVAILCGLIAVTGASPTPIRYEDVHRPNVRPDVDERSQHDNVDNDAQCSKCKLDPFLREFGSQIEQEQHRIFERHGIDWTNEDDHDVFGTRTLMQGVSGYASTFKPTISIIAPWKDDSRNVWPRAVSDIKKYIDSLTNNPSYNWRHLDFAVEMVGAELVKPKYMAAIFGNQTLDNDWPDIQARVQSTLKDDFPQFESNMTCLALFRLGYVKPPELNPMTVYISVDYDCLADTWEPVIASIQQQLDATGHDLHLHIEHESEFDWFSPDNY</sequence>
<accession>A0A2C5ZD25</accession>
<name>A0A2C5ZD25_9HYPO</name>
<organism evidence="2 3">
    <name type="scientific">Ophiocordyceps camponoti-rufipedis</name>
    <dbReference type="NCBI Taxonomy" id="2004952"/>
    <lineage>
        <taxon>Eukaryota</taxon>
        <taxon>Fungi</taxon>
        <taxon>Dikarya</taxon>
        <taxon>Ascomycota</taxon>
        <taxon>Pezizomycotina</taxon>
        <taxon>Sordariomycetes</taxon>
        <taxon>Hypocreomycetidae</taxon>
        <taxon>Hypocreales</taxon>
        <taxon>Ophiocordycipitaceae</taxon>
        <taxon>Ophiocordyceps</taxon>
    </lineage>
</organism>
<gene>
    <name evidence="2" type="ORF">CDD80_306</name>
</gene>
<dbReference type="Proteomes" id="UP000226431">
    <property type="component" value="Unassembled WGS sequence"/>
</dbReference>
<protein>
    <submittedName>
        <fullName evidence="2">Uncharacterized protein</fullName>
    </submittedName>
</protein>
<evidence type="ECO:0000313" key="3">
    <source>
        <dbReference type="Proteomes" id="UP000226431"/>
    </source>
</evidence>
<dbReference type="OrthoDB" id="5088255at2759"/>
<keyword evidence="3" id="KW-1185">Reference proteome</keyword>
<evidence type="ECO:0000256" key="1">
    <source>
        <dbReference type="SAM" id="SignalP"/>
    </source>
</evidence>
<reference evidence="2 3" key="1">
    <citation type="submission" date="2017-06" db="EMBL/GenBank/DDBJ databases">
        <title>Ant-infecting Ophiocordyceps genomes reveal a high diversity of potential behavioral manipulation genes and a possible major role for enterotoxins.</title>
        <authorList>
            <person name="De Bekker C."/>
            <person name="Evans H.C."/>
            <person name="Brachmann A."/>
            <person name="Hughes D.P."/>
        </authorList>
    </citation>
    <scope>NUCLEOTIDE SEQUENCE [LARGE SCALE GENOMIC DNA]</scope>
    <source>
        <strain evidence="2 3">Map16</strain>
    </source>
</reference>
<evidence type="ECO:0000313" key="2">
    <source>
        <dbReference type="EMBL" id="PHH77700.1"/>
    </source>
</evidence>
<keyword evidence="1" id="KW-0732">Signal</keyword>
<dbReference type="EMBL" id="NJES01000108">
    <property type="protein sequence ID" value="PHH77700.1"/>
    <property type="molecule type" value="Genomic_DNA"/>
</dbReference>
<comment type="caution">
    <text evidence="2">The sequence shown here is derived from an EMBL/GenBank/DDBJ whole genome shotgun (WGS) entry which is preliminary data.</text>
</comment>